<dbReference type="EMBL" id="AUNB01000035">
    <property type="protein sequence ID" value="KEO58346.1"/>
    <property type="molecule type" value="Genomic_DNA"/>
</dbReference>
<comment type="caution">
    <text evidence="3">The sequence shown here is derived from an EMBL/GenBank/DDBJ whole genome shotgun (WGS) entry which is preliminary data.</text>
</comment>
<proteinExistence type="inferred from homology"/>
<dbReference type="SUPFAM" id="SSF51556">
    <property type="entry name" value="Metallo-dependent hydrolases"/>
    <property type="match status" value="1"/>
</dbReference>
<dbReference type="STRING" id="1353528.DT23_16495"/>
<feature type="domain" description="Amidohydrolase-related" evidence="2">
    <location>
        <begin position="3"/>
        <end position="272"/>
    </location>
</feature>
<evidence type="ECO:0000313" key="3">
    <source>
        <dbReference type="EMBL" id="KEO58346.1"/>
    </source>
</evidence>
<reference evidence="3 4" key="1">
    <citation type="journal article" date="2015" name="Antonie Van Leeuwenhoek">
        <title>Thioclava indica sp. nov., isolated from surface seawater of the Indian Ocean.</title>
        <authorList>
            <person name="Liu Y."/>
            <person name="Lai Q."/>
            <person name="Du J."/>
            <person name="Xu H."/>
            <person name="Jiang L."/>
            <person name="Shao Z."/>
        </authorList>
    </citation>
    <scope>NUCLEOTIDE SEQUENCE [LARGE SCALE GENOMIC DNA]</scope>
    <source>
        <strain evidence="3 4">DT23-4</strain>
    </source>
</reference>
<dbReference type="InterPro" id="IPR052350">
    <property type="entry name" value="Metallo-dep_Lactonases"/>
</dbReference>
<evidence type="ECO:0000313" key="4">
    <source>
        <dbReference type="Proteomes" id="UP000027471"/>
    </source>
</evidence>
<dbReference type="PANTHER" id="PTHR43569:SF2">
    <property type="entry name" value="AMIDOHYDROLASE-RELATED DOMAIN-CONTAINING PROTEIN"/>
    <property type="match status" value="1"/>
</dbReference>
<dbReference type="InterPro" id="IPR006680">
    <property type="entry name" value="Amidohydro-rel"/>
</dbReference>
<accession>A0A074JL20</accession>
<gene>
    <name evidence="3" type="ORF">DT23_16495</name>
</gene>
<dbReference type="Proteomes" id="UP000027471">
    <property type="component" value="Unassembled WGS sequence"/>
</dbReference>
<name>A0A074JL20_9RHOB</name>
<comment type="similarity">
    <text evidence="1">Belongs to the metallo-dependent hydrolases superfamily.</text>
</comment>
<dbReference type="Gene3D" id="3.20.20.140">
    <property type="entry name" value="Metal-dependent hydrolases"/>
    <property type="match status" value="1"/>
</dbReference>
<dbReference type="InterPro" id="IPR032466">
    <property type="entry name" value="Metal_Hydrolase"/>
</dbReference>
<dbReference type="Pfam" id="PF04909">
    <property type="entry name" value="Amidohydro_2"/>
    <property type="match status" value="1"/>
</dbReference>
<dbReference type="OrthoDB" id="9787654at2"/>
<evidence type="ECO:0000259" key="2">
    <source>
        <dbReference type="Pfam" id="PF04909"/>
    </source>
</evidence>
<sequence length="275" mass="30467">MTIDAHQHFWRIARGDYFWMDDSVAAIAHDHLPEDLLERAAACGVTKTVVVQAAPSLAETRFLLELAEQSPLIGAVVGWLDLTKDVPAQLSRITHPALRGIRPMLQDLEPTDWILRPDVLEGLRQVARAELRFDALVTPRHLDVIDRLADEIPELPIVIDHCAKPVFQDADPGDAWRTGIERLAAHPQIYCKLSGLANEFGPGWSAASLQPVFDHVLGCFGADRVMWGSDWPVLDLAGDYQDWFKAAQDMARDLDDDARAALFGGTAEKFYAIGA</sequence>
<dbReference type="AlphaFoldDB" id="A0A074JL20"/>
<evidence type="ECO:0000256" key="1">
    <source>
        <dbReference type="ARBA" id="ARBA00038310"/>
    </source>
</evidence>
<dbReference type="RefSeq" id="WP_038131426.1">
    <property type="nucleotide sequence ID" value="NZ_AUNB01000035.1"/>
</dbReference>
<dbReference type="eggNOG" id="COG3618">
    <property type="taxonomic scope" value="Bacteria"/>
</dbReference>
<dbReference type="PANTHER" id="PTHR43569">
    <property type="entry name" value="AMIDOHYDROLASE"/>
    <property type="match status" value="1"/>
</dbReference>
<dbReference type="GO" id="GO:0016787">
    <property type="term" value="F:hydrolase activity"/>
    <property type="evidence" value="ECO:0007669"/>
    <property type="project" value="InterPro"/>
</dbReference>
<protein>
    <recommendedName>
        <fullName evidence="2">Amidohydrolase-related domain-containing protein</fullName>
    </recommendedName>
</protein>
<keyword evidence="4" id="KW-1185">Reference proteome</keyword>
<organism evidence="3 4">
    <name type="scientific">Thioclava indica</name>
    <dbReference type="NCBI Taxonomy" id="1353528"/>
    <lineage>
        <taxon>Bacteria</taxon>
        <taxon>Pseudomonadati</taxon>
        <taxon>Pseudomonadota</taxon>
        <taxon>Alphaproteobacteria</taxon>
        <taxon>Rhodobacterales</taxon>
        <taxon>Paracoccaceae</taxon>
        <taxon>Thioclava</taxon>
    </lineage>
</organism>